<evidence type="ECO:0000256" key="4">
    <source>
        <dbReference type="ARBA" id="ARBA00022692"/>
    </source>
</evidence>
<protein>
    <submittedName>
        <fullName evidence="15">Olfactory receptor 10Z1-like</fullName>
    </submittedName>
</protein>
<evidence type="ECO:0000313" key="15">
    <source>
        <dbReference type="RefSeq" id="XP_006032809.2"/>
    </source>
</evidence>
<keyword evidence="9" id="KW-0675">Receptor</keyword>
<feature type="transmembrane region" description="Helical" evidence="12">
    <location>
        <begin position="321"/>
        <end position="347"/>
    </location>
</feature>
<dbReference type="GO" id="GO:0005886">
    <property type="term" value="C:plasma membrane"/>
    <property type="evidence" value="ECO:0007669"/>
    <property type="project" value="UniProtKB-SubCell"/>
</dbReference>
<dbReference type="InterPro" id="IPR000276">
    <property type="entry name" value="GPCR_Rhodpsn"/>
</dbReference>
<dbReference type="Pfam" id="PF13853">
    <property type="entry name" value="7tm_4"/>
    <property type="match status" value="1"/>
</dbReference>
<dbReference type="PANTHER" id="PTHR26453">
    <property type="entry name" value="OLFACTORY RECEPTOR"/>
    <property type="match status" value="1"/>
</dbReference>
<evidence type="ECO:0000256" key="6">
    <source>
        <dbReference type="ARBA" id="ARBA00022989"/>
    </source>
</evidence>
<dbReference type="GO" id="GO:0004984">
    <property type="term" value="F:olfactory receptor activity"/>
    <property type="evidence" value="ECO:0007669"/>
    <property type="project" value="InterPro"/>
</dbReference>
<keyword evidence="10" id="KW-0325">Glycoprotein</keyword>
<proteinExistence type="predicted"/>
<evidence type="ECO:0000256" key="10">
    <source>
        <dbReference type="ARBA" id="ARBA00023180"/>
    </source>
</evidence>
<evidence type="ECO:0000313" key="14">
    <source>
        <dbReference type="Proteomes" id="UP000189705"/>
    </source>
</evidence>
<keyword evidence="14" id="KW-1185">Reference proteome</keyword>
<accession>A0A1U7S7V0</accession>
<gene>
    <name evidence="15" type="primary">LOC102382499</name>
</gene>
<dbReference type="GeneID" id="102382499"/>
<evidence type="ECO:0000256" key="3">
    <source>
        <dbReference type="ARBA" id="ARBA00022606"/>
    </source>
</evidence>
<dbReference type="eggNOG" id="ENOG502T9AF">
    <property type="taxonomic scope" value="Eukaryota"/>
</dbReference>
<organism evidence="14 15">
    <name type="scientific">Alligator sinensis</name>
    <name type="common">Chinese alligator</name>
    <dbReference type="NCBI Taxonomy" id="38654"/>
    <lineage>
        <taxon>Eukaryota</taxon>
        <taxon>Metazoa</taxon>
        <taxon>Chordata</taxon>
        <taxon>Craniata</taxon>
        <taxon>Vertebrata</taxon>
        <taxon>Euteleostomi</taxon>
        <taxon>Archelosauria</taxon>
        <taxon>Archosauria</taxon>
        <taxon>Crocodylia</taxon>
        <taxon>Alligatoridae</taxon>
        <taxon>Alligatorinae</taxon>
        <taxon>Alligator</taxon>
    </lineage>
</organism>
<evidence type="ECO:0000256" key="9">
    <source>
        <dbReference type="ARBA" id="ARBA00023170"/>
    </source>
</evidence>
<keyword evidence="4 12" id="KW-0812">Transmembrane</keyword>
<name>A0A1U7S7V0_ALLSI</name>
<evidence type="ECO:0000256" key="12">
    <source>
        <dbReference type="SAM" id="Phobius"/>
    </source>
</evidence>
<evidence type="ECO:0000256" key="1">
    <source>
        <dbReference type="ARBA" id="ARBA00004651"/>
    </source>
</evidence>
<evidence type="ECO:0000256" key="7">
    <source>
        <dbReference type="ARBA" id="ARBA00023040"/>
    </source>
</evidence>
<keyword evidence="3" id="KW-0716">Sensory transduction</keyword>
<dbReference type="SUPFAM" id="SSF81321">
    <property type="entry name" value="Family A G protein-coupled receptor-like"/>
    <property type="match status" value="1"/>
</dbReference>
<dbReference type="KEGG" id="asn:102382499"/>
<evidence type="ECO:0000256" key="11">
    <source>
        <dbReference type="ARBA" id="ARBA00023224"/>
    </source>
</evidence>
<dbReference type="PRINTS" id="PR00237">
    <property type="entry name" value="GPCRRHODOPSN"/>
</dbReference>
<evidence type="ECO:0000256" key="8">
    <source>
        <dbReference type="ARBA" id="ARBA00023136"/>
    </source>
</evidence>
<feature type="transmembrane region" description="Helical" evidence="12">
    <location>
        <begin position="394"/>
        <end position="414"/>
    </location>
</feature>
<keyword evidence="6 12" id="KW-1133">Transmembrane helix</keyword>
<dbReference type="PRINTS" id="PR00245">
    <property type="entry name" value="OLFACTORYR"/>
</dbReference>
<reference evidence="15" key="1">
    <citation type="submission" date="2025-08" db="UniProtKB">
        <authorList>
            <consortium name="RefSeq"/>
        </authorList>
    </citation>
    <scope>IDENTIFICATION</scope>
</reference>
<dbReference type="Proteomes" id="UP000189705">
    <property type="component" value="Unplaced"/>
</dbReference>
<feature type="domain" description="G-protein coupled receptors family 1 profile" evidence="13">
    <location>
        <begin position="160"/>
        <end position="412"/>
    </location>
</feature>
<comment type="subcellular location">
    <subcellularLocation>
        <location evidence="1">Cell membrane</location>
        <topology evidence="1">Multi-pass membrane protein</topology>
    </subcellularLocation>
</comment>
<keyword evidence="5" id="KW-0552">Olfaction</keyword>
<dbReference type="RefSeq" id="XP_006032809.2">
    <property type="nucleotide sequence ID" value="XM_006032747.2"/>
</dbReference>
<dbReference type="AlphaFoldDB" id="A0A1U7S7V0"/>
<keyword evidence="2" id="KW-1003">Cell membrane</keyword>
<keyword evidence="8 12" id="KW-0472">Membrane</keyword>
<sequence length="434" mass="47370">MAPSKRETVWKNRNRRVELRRNPREFELSIQEILGDAAIIHSPCKTKASKSMLTEERVDAQQVGMFQDFSMANFVPTPRKFLDSVKGLEAGLFTPRDCTHCQSGLLSHFIDSPLPMALSPCGNQSAVPTTFLLLGLPGLWETRLGLCALFLLLYLLTLVSNLLLLAVVWVDAHLHVPMYLLLCALATSETCLSLAVVPQMLVALASLHGTAILSYQGCKAQMLLSGGWACTNCFLLAAMGYDRAVAVSDPLRYTTRMGHHVCICLVVGCWLGGFIVAGGMCRAIFWMSYCPGQNPLNHFFCDIPPLLAAAQGVTAPSEAAVLLLSLLVLGGSVVAIVASYGSILGAVLKVHGGRSWHRAFATCGAHLTVVVLHFGCASFIYLRPKDSYTLERDCLLSITYAVVTPFLNPLVYSLRNREVHTALHKLLVQRRVEG</sequence>
<keyword evidence="11" id="KW-0807">Transducer</keyword>
<dbReference type="InParanoid" id="A0A1U7S7V0"/>
<evidence type="ECO:0000259" key="13">
    <source>
        <dbReference type="PROSITE" id="PS50262"/>
    </source>
</evidence>
<dbReference type="FunFam" id="1.20.1070.10:FF:000010">
    <property type="entry name" value="Olfactory receptor"/>
    <property type="match status" value="1"/>
</dbReference>
<dbReference type="InterPro" id="IPR017452">
    <property type="entry name" value="GPCR_Rhodpsn_7TM"/>
</dbReference>
<dbReference type="PROSITE" id="PS50262">
    <property type="entry name" value="G_PROTEIN_RECEP_F1_2"/>
    <property type="match status" value="1"/>
</dbReference>
<keyword evidence="7" id="KW-0297">G-protein coupled receptor</keyword>
<dbReference type="Gene3D" id="1.20.1070.10">
    <property type="entry name" value="Rhodopsin 7-helix transmembrane proteins"/>
    <property type="match status" value="1"/>
</dbReference>
<evidence type="ECO:0000256" key="2">
    <source>
        <dbReference type="ARBA" id="ARBA00022475"/>
    </source>
</evidence>
<feature type="transmembrane region" description="Helical" evidence="12">
    <location>
        <begin position="261"/>
        <end position="285"/>
    </location>
</feature>
<feature type="transmembrane region" description="Helical" evidence="12">
    <location>
        <begin position="359"/>
        <end position="382"/>
    </location>
</feature>
<feature type="transmembrane region" description="Helical" evidence="12">
    <location>
        <begin position="144"/>
        <end position="170"/>
    </location>
</feature>
<dbReference type="GO" id="GO:0004930">
    <property type="term" value="F:G protein-coupled receptor activity"/>
    <property type="evidence" value="ECO:0007669"/>
    <property type="project" value="UniProtKB-KW"/>
</dbReference>
<evidence type="ECO:0000256" key="5">
    <source>
        <dbReference type="ARBA" id="ARBA00022725"/>
    </source>
</evidence>
<dbReference type="InterPro" id="IPR000725">
    <property type="entry name" value="Olfact_rcpt"/>
</dbReference>